<protein>
    <submittedName>
        <fullName evidence="2">Uncharacterized protein</fullName>
    </submittedName>
</protein>
<gene>
    <name evidence="2" type="ORF">GCM10007387_39890</name>
</gene>
<dbReference type="AlphaFoldDB" id="A0AA87XZC6"/>
<keyword evidence="1" id="KW-0812">Transmembrane</keyword>
<evidence type="ECO:0000256" key="1">
    <source>
        <dbReference type="SAM" id="Phobius"/>
    </source>
</evidence>
<keyword evidence="1" id="KW-1133">Transmembrane helix</keyword>
<name>A0AA87XZC6_9BURK</name>
<evidence type="ECO:0000313" key="2">
    <source>
        <dbReference type="EMBL" id="GGY53520.1"/>
    </source>
</evidence>
<dbReference type="Proteomes" id="UP000628442">
    <property type="component" value="Unassembled WGS sequence"/>
</dbReference>
<organism evidence="2 3">
    <name type="scientific">Pseudoduganella albidiflava</name>
    <dbReference type="NCBI Taxonomy" id="321983"/>
    <lineage>
        <taxon>Bacteria</taxon>
        <taxon>Pseudomonadati</taxon>
        <taxon>Pseudomonadota</taxon>
        <taxon>Betaproteobacteria</taxon>
        <taxon>Burkholderiales</taxon>
        <taxon>Oxalobacteraceae</taxon>
        <taxon>Telluria group</taxon>
        <taxon>Pseudoduganella</taxon>
    </lineage>
</organism>
<keyword evidence="1" id="KW-0472">Membrane</keyword>
<accession>A0AA87XZC6</accession>
<proteinExistence type="predicted"/>
<evidence type="ECO:0000313" key="3">
    <source>
        <dbReference type="Proteomes" id="UP000628442"/>
    </source>
</evidence>
<sequence length="59" mass="6041">MAASGFFMPASVLLWSKRPHITFGLASMAWIFATGTAEFVAGFAAAATRTGKASASGSK</sequence>
<feature type="transmembrane region" description="Helical" evidence="1">
    <location>
        <begin position="20"/>
        <end position="46"/>
    </location>
</feature>
<reference evidence="2" key="1">
    <citation type="journal article" date="2014" name="Int. J. Syst. Evol. Microbiol.">
        <title>Complete genome sequence of Corynebacterium casei LMG S-19264T (=DSM 44701T), isolated from a smear-ripened cheese.</title>
        <authorList>
            <consortium name="US DOE Joint Genome Institute (JGI-PGF)"/>
            <person name="Walter F."/>
            <person name="Albersmeier A."/>
            <person name="Kalinowski J."/>
            <person name="Ruckert C."/>
        </authorList>
    </citation>
    <scope>NUCLEOTIDE SEQUENCE</scope>
    <source>
        <strain evidence="2">KCTC 12343</strain>
    </source>
</reference>
<comment type="caution">
    <text evidence="2">The sequence shown here is derived from an EMBL/GenBank/DDBJ whole genome shotgun (WGS) entry which is preliminary data.</text>
</comment>
<reference evidence="2" key="2">
    <citation type="submission" date="2022-12" db="EMBL/GenBank/DDBJ databases">
        <authorList>
            <person name="Sun Q."/>
            <person name="Kim S."/>
        </authorList>
    </citation>
    <scope>NUCLEOTIDE SEQUENCE</scope>
    <source>
        <strain evidence="2">KCTC 12343</strain>
    </source>
</reference>
<dbReference type="EMBL" id="BMWV01000009">
    <property type="protein sequence ID" value="GGY53520.1"/>
    <property type="molecule type" value="Genomic_DNA"/>
</dbReference>